<feature type="non-terminal residue" evidence="1">
    <location>
        <position position="358"/>
    </location>
</feature>
<dbReference type="InterPro" id="IPR005312">
    <property type="entry name" value="DUF1759"/>
</dbReference>
<dbReference type="AlphaFoldDB" id="A0A8J9YME4"/>
<organism evidence="1 2">
    <name type="scientific">Brenthis ino</name>
    <name type="common">lesser marbled fritillary</name>
    <dbReference type="NCBI Taxonomy" id="405034"/>
    <lineage>
        <taxon>Eukaryota</taxon>
        <taxon>Metazoa</taxon>
        <taxon>Ecdysozoa</taxon>
        <taxon>Arthropoda</taxon>
        <taxon>Hexapoda</taxon>
        <taxon>Insecta</taxon>
        <taxon>Pterygota</taxon>
        <taxon>Neoptera</taxon>
        <taxon>Endopterygota</taxon>
        <taxon>Lepidoptera</taxon>
        <taxon>Glossata</taxon>
        <taxon>Ditrysia</taxon>
        <taxon>Papilionoidea</taxon>
        <taxon>Nymphalidae</taxon>
        <taxon>Heliconiinae</taxon>
        <taxon>Argynnini</taxon>
        <taxon>Brenthis</taxon>
    </lineage>
</organism>
<dbReference type="PANTHER" id="PTHR47331:SF5">
    <property type="entry name" value="RIBONUCLEASE H"/>
    <property type="match status" value="1"/>
</dbReference>
<dbReference type="Pfam" id="PF03564">
    <property type="entry name" value="DUF1759"/>
    <property type="match status" value="1"/>
</dbReference>
<evidence type="ECO:0008006" key="3">
    <source>
        <dbReference type="Google" id="ProtNLM"/>
    </source>
</evidence>
<evidence type="ECO:0000313" key="1">
    <source>
        <dbReference type="EMBL" id="CAH0732015.1"/>
    </source>
</evidence>
<accession>A0A8J9YME4</accession>
<dbReference type="EMBL" id="OV170229">
    <property type="protein sequence ID" value="CAH0732015.1"/>
    <property type="molecule type" value="Genomic_DNA"/>
</dbReference>
<sequence>MSQKSLQYESSSAIKELLDNMNECLSALQNIGVDISNWDIIVIYILIQRLDPESRKQWELKSNETEGLPTLSAFREFLEHKFRSLEFLDTKHIISKAPNVRKGINVAQLESSNNASFNNTNLNCQFCKANHKLIKCKDFAKADYETRHSFIQTSRLCFNCFGLNHSVYSCRLSTRCRVCRRKHHSLLHPPNVMQGTENAESKDKGVVVSSATTSQGETITKLDNYFSNSYSQVLLATALVEVESRTGSIGLVYRCLLDQGSQASLITESAVQALGLKKIPNKVHISGIGGGNESLASMSVVEMKLRSIHNPQFTLVVKAHVLSKLTSFLPSKKIVLSWMKNYLQDSQHFENSLELWLI</sequence>
<dbReference type="PANTHER" id="PTHR47331">
    <property type="entry name" value="PHD-TYPE DOMAIN-CONTAINING PROTEIN"/>
    <property type="match status" value="1"/>
</dbReference>
<proteinExistence type="predicted"/>
<evidence type="ECO:0000313" key="2">
    <source>
        <dbReference type="Proteomes" id="UP000838878"/>
    </source>
</evidence>
<keyword evidence="2" id="KW-1185">Reference proteome</keyword>
<dbReference type="OrthoDB" id="5984724at2759"/>
<reference evidence="1" key="1">
    <citation type="submission" date="2021-12" db="EMBL/GenBank/DDBJ databases">
        <authorList>
            <person name="Martin H S."/>
        </authorList>
    </citation>
    <scope>NUCLEOTIDE SEQUENCE</scope>
</reference>
<name>A0A8J9YME4_9NEOP</name>
<dbReference type="Proteomes" id="UP000838878">
    <property type="component" value="Chromosome 9"/>
</dbReference>
<gene>
    <name evidence="1" type="ORF">BINO364_LOCUS16766</name>
</gene>
<protein>
    <recommendedName>
        <fullName evidence="3">Peptidase aspartic putative domain-containing protein</fullName>
    </recommendedName>
</protein>
<dbReference type="Pfam" id="PF13650">
    <property type="entry name" value="Asp_protease_2"/>
    <property type="match status" value="1"/>
</dbReference>